<evidence type="ECO:0000313" key="14">
    <source>
        <dbReference type="Proteomes" id="UP000318141"/>
    </source>
</evidence>
<dbReference type="InterPro" id="IPR015421">
    <property type="entry name" value="PyrdxlP-dep_Trfase_major"/>
</dbReference>
<comment type="cofactor">
    <cofactor evidence="1 11">
        <name>pyridoxal 5'-phosphate</name>
        <dbReference type="ChEBI" id="CHEBI:597326"/>
    </cofactor>
</comment>
<evidence type="ECO:0000256" key="4">
    <source>
        <dbReference type="ARBA" id="ARBA00011738"/>
    </source>
</evidence>
<comment type="subunit">
    <text evidence="4 11">Homodimer.</text>
</comment>
<dbReference type="PANTHER" id="PTHR42885:SF2">
    <property type="entry name" value="HISTIDINOL-PHOSPHATE AMINOTRANSFERASE"/>
    <property type="match status" value="1"/>
</dbReference>
<keyword evidence="5 11" id="KW-0032">Aminotransferase</keyword>
<name>A0A562BEA1_9BURK</name>
<sequence length="366" mass="39647">MSAVEPSLIQRIIRDDVRAMGAYHVADSHGMVKLDAMENPYRLPPALRRELADLLAEVALNRYPVPSSEALRGELKRVMQVPAGMDVLLGNGSDEIISMLTMAVARAGAKVLAPVPGFVMYAMSAQFAGVGFVGVPLRADFTLDRAAMLAAMAEHQPSIIYLAYPNNPTGTLFDAADMEAIIHAAQGEVCHSLVVVDEAYQPFAQQSWMPRLPEFGNLLVMRTVSKLGLAGIRLGYVAGDPAWLAEIDKVRPPYNVNVLTEATALFALRHVSVLDEQAAQLREQRSRVASALAAHAGVTVFPSAANFLLLRVPDAAAIFERLLARKVLIKNVSKMHPLLANCLRVTVSTPEENAQFLEAFAASLQD</sequence>
<keyword evidence="9 11" id="KW-0368">Histidine biosynthesis</keyword>
<gene>
    <name evidence="11" type="primary">hisC</name>
    <name evidence="13" type="ORF">L602_003000000670</name>
</gene>
<dbReference type="InterPro" id="IPR015422">
    <property type="entry name" value="PyrdxlP-dep_Trfase_small"/>
</dbReference>
<dbReference type="AlphaFoldDB" id="A0A562BEA1"/>
<evidence type="ECO:0000256" key="1">
    <source>
        <dbReference type="ARBA" id="ARBA00001933"/>
    </source>
</evidence>
<dbReference type="NCBIfam" id="TIGR01141">
    <property type="entry name" value="hisC"/>
    <property type="match status" value="1"/>
</dbReference>
<dbReference type="EMBL" id="VLJN01000024">
    <property type="protein sequence ID" value="TWG83494.1"/>
    <property type="molecule type" value="Genomic_DNA"/>
</dbReference>
<evidence type="ECO:0000256" key="11">
    <source>
        <dbReference type="HAMAP-Rule" id="MF_01023"/>
    </source>
</evidence>
<dbReference type="Gene3D" id="3.40.640.10">
    <property type="entry name" value="Type I PLP-dependent aspartate aminotransferase-like (Major domain)"/>
    <property type="match status" value="1"/>
</dbReference>
<dbReference type="InterPro" id="IPR005861">
    <property type="entry name" value="HisP_aminotrans"/>
</dbReference>
<feature type="domain" description="Aminotransferase class I/classII large" evidence="12">
    <location>
        <begin position="31"/>
        <end position="360"/>
    </location>
</feature>
<evidence type="ECO:0000256" key="3">
    <source>
        <dbReference type="ARBA" id="ARBA00007970"/>
    </source>
</evidence>
<evidence type="ECO:0000256" key="6">
    <source>
        <dbReference type="ARBA" id="ARBA00022605"/>
    </source>
</evidence>
<dbReference type="InterPro" id="IPR015424">
    <property type="entry name" value="PyrdxlP-dep_Trfase"/>
</dbReference>
<organism evidence="13 14">
    <name type="scientific">Cupriavidus gilardii J11</name>
    <dbReference type="NCBI Taxonomy" id="936133"/>
    <lineage>
        <taxon>Bacteria</taxon>
        <taxon>Pseudomonadati</taxon>
        <taxon>Pseudomonadota</taxon>
        <taxon>Betaproteobacteria</taxon>
        <taxon>Burkholderiales</taxon>
        <taxon>Burkholderiaceae</taxon>
        <taxon>Cupriavidus</taxon>
    </lineage>
</organism>
<comment type="catalytic activity">
    <reaction evidence="10 11">
        <text>L-histidinol phosphate + 2-oxoglutarate = 3-(imidazol-4-yl)-2-oxopropyl phosphate + L-glutamate</text>
        <dbReference type="Rhea" id="RHEA:23744"/>
        <dbReference type="ChEBI" id="CHEBI:16810"/>
        <dbReference type="ChEBI" id="CHEBI:29985"/>
        <dbReference type="ChEBI" id="CHEBI:57766"/>
        <dbReference type="ChEBI" id="CHEBI:57980"/>
        <dbReference type="EC" id="2.6.1.9"/>
    </reaction>
</comment>
<dbReference type="UniPathway" id="UPA00031">
    <property type="reaction ID" value="UER00012"/>
</dbReference>
<dbReference type="OrthoDB" id="9813612at2"/>
<accession>A0A562BEA1</accession>
<dbReference type="InterPro" id="IPR004839">
    <property type="entry name" value="Aminotransferase_I/II_large"/>
</dbReference>
<proteinExistence type="inferred from homology"/>
<evidence type="ECO:0000256" key="5">
    <source>
        <dbReference type="ARBA" id="ARBA00022576"/>
    </source>
</evidence>
<dbReference type="Proteomes" id="UP000318141">
    <property type="component" value="Unassembled WGS sequence"/>
</dbReference>
<comment type="pathway">
    <text evidence="2 11">Amino-acid biosynthesis; L-histidine biosynthesis; L-histidine from 5-phospho-alpha-D-ribose 1-diphosphate: step 7/9.</text>
</comment>
<dbReference type="GO" id="GO:0000105">
    <property type="term" value="P:L-histidine biosynthetic process"/>
    <property type="evidence" value="ECO:0007669"/>
    <property type="project" value="UniProtKB-UniRule"/>
</dbReference>
<keyword evidence="14" id="KW-1185">Reference proteome</keyword>
<keyword evidence="6 11" id="KW-0028">Amino-acid biosynthesis</keyword>
<keyword evidence="8 11" id="KW-0663">Pyridoxal phosphate</keyword>
<feature type="modified residue" description="N6-(pyridoxal phosphate)lysine" evidence="11">
    <location>
        <position position="226"/>
    </location>
</feature>
<dbReference type="EC" id="2.6.1.9" evidence="11"/>
<comment type="caution">
    <text evidence="13">The sequence shown here is derived from an EMBL/GenBank/DDBJ whole genome shotgun (WGS) entry which is preliminary data.</text>
</comment>
<dbReference type="SUPFAM" id="SSF53383">
    <property type="entry name" value="PLP-dependent transferases"/>
    <property type="match status" value="1"/>
</dbReference>
<evidence type="ECO:0000313" key="13">
    <source>
        <dbReference type="EMBL" id="TWG83494.1"/>
    </source>
</evidence>
<evidence type="ECO:0000256" key="9">
    <source>
        <dbReference type="ARBA" id="ARBA00023102"/>
    </source>
</evidence>
<reference evidence="13 14" key="1">
    <citation type="submission" date="2019-07" db="EMBL/GenBank/DDBJ databases">
        <title>Genome sequencing of lignin-degrading bacterial isolates.</title>
        <authorList>
            <person name="Gladden J."/>
        </authorList>
    </citation>
    <scope>NUCLEOTIDE SEQUENCE [LARGE SCALE GENOMIC DNA]</scope>
    <source>
        <strain evidence="13 14">J11</strain>
    </source>
</reference>
<dbReference type="Pfam" id="PF00155">
    <property type="entry name" value="Aminotran_1_2"/>
    <property type="match status" value="1"/>
</dbReference>
<dbReference type="HAMAP" id="MF_01023">
    <property type="entry name" value="HisC_aminotrans_2"/>
    <property type="match status" value="1"/>
</dbReference>
<dbReference type="PANTHER" id="PTHR42885">
    <property type="entry name" value="HISTIDINOL-PHOSPHATE AMINOTRANSFERASE-RELATED"/>
    <property type="match status" value="1"/>
</dbReference>
<keyword evidence="7 11" id="KW-0808">Transferase</keyword>
<evidence type="ECO:0000259" key="12">
    <source>
        <dbReference type="Pfam" id="PF00155"/>
    </source>
</evidence>
<dbReference type="CDD" id="cd00609">
    <property type="entry name" value="AAT_like"/>
    <property type="match status" value="1"/>
</dbReference>
<evidence type="ECO:0000256" key="2">
    <source>
        <dbReference type="ARBA" id="ARBA00005011"/>
    </source>
</evidence>
<protein>
    <recommendedName>
        <fullName evidence="11">Histidinol-phosphate aminotransferase</fullName>
        <ecNumber evidence="11">2.6.1.9</ecNumber>
    </recommendedName>
    <alternativeName>
        <fullName evidence="11">Imidazole acetol-phosphate transaminase</fullName>
    </alternativeName>
</protein>
<evidence type="ECO:0000256" key="8">
    <source>
        <dbReference type="ARBA" id="ARBA00022898"/>
    </source>
</evidence>
<dbReference type="Gene3D" id="3.90.1150.10">
    <property type="entry name" value="Aspartate Aminotransferase, domain 1"/>
    <property type="match status" value="1"/>
</dbReference>
<comment type="similarity">
    <text evidence="3 11">Belongs to the class-II pyridoxal-phosphate-dependent aminotransferase family. Histidinol-phosphate aminotransferase subfamily.</text>
</comment>
<evidence type="ECO:0000256" key="10">
    <source>
        <dbReference type="ARBA" id="ARBA00047481"/>
    </source>
</evidence>
<evidence type="ECO:0000256" key="7">
    <source>
        <dbReference type="ARBA" id="ARBA00022679"/>
    </source>
</evidence>
<dbReference type="GO" id="GO:0004400">
    <property type="term" value="F:histidinol-phosphate transaminase activity"/>
    <property type="evidence" value="ECO:0007669"/>
    <property type="project" value="UniProtKB-UniRule"/>
</dbReference>
<dbReference type="GO" id="GO:0030170">
    <property type="term" value="F:pyridoxal phosphate binding"/>
    <property type="evidence" value="ECO:0007669"/>
    <property type="project" value="InterPro"/>
</dbReference>